<dbReference type="SUPFAM" id="SSF50677">
    <property type="entry name" value="ValRS/IleRS/LeuRS editing domain"/>
    <property type="match status" value="1"/>
</dbReference>
<feature type="non-terminal residue" evidence="13">
    <location>
        <position position="666"/>
    </location>
</feature>
<evidence type="ECO:0000256" key="5">
    <source>
        <dbReference type="ARBA" id="ARBA00022840"/>
    </source>
</evidence>
<dbReference type="InterPro" id="IPR013155">
    <property type="entry name" value="M/V/L/I-tRNA-synth_anticd-bd"/>
</dbReference>
<evidence type="ECO:0000259" key="12">
    <source>
        <dbReference type="Pfam" id="PF13603"/>
    </source>
</evidence>
<evidence type="ECO:0000256" key="9">
    <source>
        <dbReference type="RuleBase" id="RU363035"/>
    </source>
</evidence>
<evidence type="ECO:0000256" key="1">
    <source>
        <dbReference type="ARBA" id="ARBA00005594"/>
    </source>
</evidence>
<dbReference type="GO" id="GO:0005524">
    <property type="term" value="F:ATP binding"/>
    <property type="evidence" value="ECO:0007669"/>
    <property type="project" value="UniProtKB-KW"/>
</dbReference>
<dbReference type="Gene3D" id="3.40.50.620">
    <property type="entry name" value="HUPs"/>
    <property type="match status" value="2"/>
</dbReference>
<feature type="domain" description="Leucyl-tRNA synthetase editing" evidence="12">
    <location>
        <begin position="119"/>
        <end position="214"/>
    </location>
</feature>
<reference evidence="14" key="1">
    <citation type="journal article" date="2014" name="Nat. Genet.">
        <title>Genome of the human hookworm Necator americanus.</title>
        <authorList>
            <person name="Tang Y.T."/>
            <person name="Gao X."/>
            <person name="Rosa B.A."/>
            <person name="Abubucker S."/>
            <person name="Hallsworth-Pepin K."/>
            <person name="Martin J."/>
            <person name="Tyagi R."/>
            <person name="Heizer E."/>
            <person name="Zhang X."/>
            <person name="Bhonagiri-Palsikar V."/>
            <person name="Minx P."/>
            <person name="Warren W.C."/>
            <person name="Wang Q."/>
            <person name="Zhan B."/>
            <person name="Hotez P.J."/>
            <person name="Sternberg P.W."/>
            <person name="Dougall A."/>
            <person name="Gaze S.T."/>
            <person name="Mulvenna J."/>
            <person name="Sotillo J."/>
            <person name="Ranganathan S."/>
            <person name="Rabelo E.M."/>
            <person name="Wilson R.K."/>
            <person name="Felgner P.L."/>
            <person name="Bethony J."/>
            <person name="Hawdon J.M."/>
            <person name="Gasser R.B."/>
            <person name="Loukas A."/>
            <person name="Mitreva M."/>
        </authorList>
    </citation>
    <scope>NUCLEOTIDE SEQUENCE [LARGE SCALE GENOMIC DNA]</scope>
</reference>
<evidence type="ECO:0000259" key="11">
    <source>
        <dbReference type="Pfam" id="PF08264"/>
    </source>
</evidence>
<dbReference type="InterPro" id="IPR001412">
    <property type="entry name" value="aa-tRNA-synth_I_CS"/>
</dbReference>
<dbReference type="GO" id="GO:0006438">
    <property type="term" value="P:valyl-tRNA aminoacylation"/>
    <property type="evidence" value="ECO:0007669"/>
    <property type="project" value="InterPro"/>
</dbReference>
<protein>
    <recommendedName>
        <fullName evidence="2">valine--tRNA ligase</fullName>
        <ecNumber evidence="2">6.1.1.9</ecNumber>
    </recommendedName>
    <alternativeName>
        <fullName evidence="8">Valyl-tRNA synthetase</fullName>
    </alternativeName>
</protein>
<evidence type="ECO:0000256" key="7">
    <source>
        <dbReference type="ARBA" id="ARBA00023146"/>
    </source>
</evidence>
<keyword evidence="4 9" id="KW-0547">Nucleotide-binding</keyword>
<keyword evidence="6 9" id="KW-0648">Protein biosynthesis</keyword>
<evidence type="ECO:0000256" key="6">
    <source>
        <dbReference type="ARBA" id="ARBA00022917"/>
    </source>
</evidence>
<dbReference type="PANTHER" id="PTHR11946">
    <property type="entry name" value="VALYL-TRNA SYNTHETASES"/>
    <property type="match status" value="1"/>
</dbReference>
<dbReference type="OrthoDB" id="629407at2759"/>
<dbReference type="KEGG" id="nai:NECAME_10498"/>
<dbReference type="PRINTS" id="PR00986">
    <property type="entry name" value="TRNASYNTHVAL"/>
</dbReference>
<accession>W2T871</accession>
<comment type="similarity">
    <text evidence="1 9">Belongs to the class-I aminoacyl-tRNA synthetase family.</text>
</comment>
<dbReference type="InterPro" id="IPR002300">
    <property type="entry name" value="aa-tRNA-synth_Ia"/>
</dbReference>
<evidence type="ECO:0000313" key="14">
    <source>
        <dbReference type="Proteomes" id="UP000053676"/>
    </source>
</evidence>
<feature type="domain" description="Methionyl/Valyl/Leucyl/Isoleucyl-tRNA synthetase anticodon-binding" evidence="11">
    <location>
        <begin position="561"/>
        <end position="651"/>
    </location>
</feature>
<dbReference type="InterPro" id="IPR033705">
    <property type="entry name" value="Anticodon_Ia_Val"/>
</dbReference>
<sequence>MILPPPNVTGKLHLGHALTATIEDALCRHHRIKGGVTQWIPGFDHAGIATQSVVERELYKQKGVRPDQLSRKEFLDRCNQWSKTIIFFRFLEVATTRPETLFADVALAVNPADERYSRFVGKYVRNPLVPARKLPVIADSSVQMEKGTGVLKITPSHDHLDWEIASHHWKEIISVDPSARTRTCIESNGKMNAEANEFAGMDRFDARTKVTEKLNSLDLLSGTLEHDGQITVCSRTGTCFFIFNLCYVGDIVEPRLTEQWFMDTAELYVKAAQAVKDGKISVSPATQEQKLFDWFSNKDPWCLSRQLIWGHRIPAYRTNNSSWFVAGSMNEAREHFGEAATITQDEDVLDTWFSSSLIPLVKAGWPGPEFDSTSPFLDVLETGWDILGFWVARMIIMTMRLSGGQVPFSKVLLHGLVRDSSGRKMSKSLGNVIDPLDVVEGISREKMVERIKNSSLPQEEIGRGALRLRSFVGTFFVILATATSIISSRYPEGIPRSGTDALRFALLRHDLLASDIPLNVVDFASEGLRFCNKLWNLATYMETVAENSPTLKDVDSEHPADEWIMSHLSGALEKIDSHMLDFVPHLAFAVLHNFILGSLCDVYLETTKRALWTCDLPRIAQIRTTLSRVVQPTFVQLSVFMPFVAEHLYERVFKREHGSIYSDFVK</sequence>
<dbReference type="SUPFAM" id="SSF52374">
    <property type="entry name" value="Nucleotidylyl transferase"/>
    <property type="match status" value="1"/>
</dbReference>
<dbReference type="OMA" id="RQWYIRN"/>
<name>W2T871_NECAM</name>
<evidence type="ECO:0000259" key="10">
    <source>
        <dbReference type="Pfam" id="PF00133"/>
    </source>
</evidence>
<dbReference type="EC" id="6.1.1.9" evidence="2"/>
<dbReference type="Gene3D" id="1.10.730.10">
    <property type="entry name" value="Isoleucyl-tRNA Synthetase, Domain 1"/>
    <property type="match status" value="1"/>
</dbReference>
<dbReference type="Pfam" id="PF13603">
    <property type="entry name" value="tRNA-synt_1_2"/>
    <property type="match status" value="1"/>
</dbReference>
<dbReference type="Pfam" id="PF00133">
    <property type="entry name" value="tRNA-synt_1"/>
    <property type="match status" value="2"/>
</dbReference>
<dbReference type="CDD" id="cd07962">
    <property type="entry name" value="Anticodon_Ia_Val"/>
    <property type="match status" value="1"/>
</dbReference>
<dbReference type="PROSITE" id="PS00178">
    <property type="entry name" value="AA_TRNA_LIGASE_I"/>
    <property type="match status" value="1"/>
</dbReference>
<feature type="domain" description="Aminoacyl-tRNA synthetase class Ia" evidence="10">
    <location>
        <begin position="250"/>
        <end position="511"/>
    </location>
</feature>
<dbReference type="InterPro" id="IPR009080">
    <property type="entry name" value="tRNAsynth_Ia_anticodon-bd"/>
</dbReference>
<dbReference type="AlphaFoldDB" id="W2T871"/>
<dbReference type="EMBL" id="KI660009">
    <property type="protein sequence ID" value="ETN78215.1"/>
    <property type="molecule type" value="Genomic_DNA"/>
</dbReference>
<proteinExistence type="inferred from homology"/>
<organism evidence="13 14">
    <name type="scientific">Necator americanus</name>
    <name type="common">Human hookworm</name>
    <dbReference type="NCBI Taxonomy" id="51031"/>
    <lineage>
        <taxon>Eukaryota</taxon>
        <taxon>Metazoa</taxon>
        <taxon>Ecdysozoa</taxon>
        <taxon>Nematoda</taxon>
        <taxon>Chromadorea</taxon>
        <taxon>Rhabditida</taxon>
        <taxon>Rhabditina</taxon>
        <taxon>Rhabditomorpha</taxon>
        <taxon>Strongyloidea</taxon>
        <taxon>Ancylostomatidae</taxon>
        <taxon>Bunostominae</taxon>
        <taxon>Necator</taxon>
    </lineage>
</organism>
<dbReference type="InterPro" id="IPR009008">
    <property type="entry name" value="Val/Leu/Ile-tRNA-synth_edit"/>
</dbReference>
<evidence type="ECO:0000313" key="13">
    <source>
        <dbReference type="EMBL" id="ETN78215.1"/>
    </source>
</evidence>
<dbReference type="PANTHER" id="PTHR11946:SF111">
    <property type="entry name" value="VALINE--TRNA LIGASE"/>
    <property type="match status" value="1"/>
</dbReference>
<dbReference type="SUPFAM" id="SSF47323">
    <property type="entry name" value="Anticodon-binding domain of a subclass of class I aminoacyl-tRNA synthetases"/>
    <property type="match status" value="1"/>
</dbReference>
<dbReference type="Pfam" id="PF08264">
    <property type="entry name" value="Anticodon_1"/>
    <property type="match status" value="1"/>
</dbReference>
<evidence type="ECO:0000256" key="2">
    <source>
        <dbReference type="ARBA" id="ARBA00013169"/>
    </source>
</evidence>
<dbReference type="InterPro" id="IPR025709">
    <property type="entry name" value="Leu_tRNA-synth_edit"/>
</dbReference>
<keyword evidence="14" id="KW-1185">Reference proteome</keyword>
<keyword evidence="5 9" id="KW-0067">ATP-binding</keyword>
<evidence type="ECO:0000256" key="4">
    <source>
        <dbReference type="ARBA" id="ARBA00022741"/>
    </source>
</evidence>
<keyword evidence="7 9" id="KW-0030">Aminoacyl-tRNA synthetase</keyword>
<evidence type="ECO:0000256" key="3">
    <source>
        <dbReference type="ARBA" id="ARBA00022598"/>
    </source>
</evidence>
<dbReference type="GO" id="GO:0002161">
    <property type="term" value="F:aminoacyl-tRNA deacylase activity"/>
    <property type="evidence" value="ECO:0007669"/>
    <property type="project" value="InterPro"/>
</dbReference>
<gene>
    <name evidence="13" type="ORF">NECAME_10498</name>
</gene>
<dbReference type="Proteomes" id="UP000053676">
    <property type="component" value="Unassembled WGS sequence"/>
</dbReference>
<dbReference type="InterPro" id="IPR002303">
    <property type="entry name" value="Valyl-tRNA_ligase"/>
</dbReference>
<dbReference type="InterPro" id="IPR014729">
    <property type="entry name" value="Rossmann-like_a/b/a_fold"/>
</dbReference>
<dbReference type="STRING" id="51031.W2T871"/>
<keyword evidence="3 9" id="KW-0436">Ligase</keyword>
<dbReference type="GO" id="GO:0005829">
    <property type="term" value="C:cytosol"/>
    <property type="evidence" value="ECO:0007669"/>
    <property type="project" value="TreeGrafter"/>
</dbReference>
<feature type="domain" description="Aminoacyl-tRNA synthetase class Ia" evidence="10">
    <location>
        <begin position="2"/>
        <end position="84"/>
    </location>
</feature>
<dbReference type="GO" id="GO:0004832">
    <property type="term" value="F:valine-tRNA ligase activity"/>
    <property type="evidence" value="ECO:0007669"/>
    <property type="project" value="UniProtKB-EC"/>
</dbReference>
<evidence type="ECO:0000256" key="8">
    <source>
        <dbReference type="ARBA" id="ARBA00029936"/>
    </source>
</evidence>